<feature type="compositionally biased region" description="Basic residues" evidence="1">
    <location>
        <begin position="51"/>
        <end position="60"/>
    </location>
</feature>
<organismHost>
    <name type="scientific">Paramecium bursaria</name>
    <dbReference type="NCBI Taxonomy" id="74790"/>
</organismHost>
<organism evidence="2 3">
    <name type="scientific">Paramecium bursaria Chlorella virus MT325</name>
    <name type="common">PBCV-MT325</name>
    <dbReference type="NCBI Taxonomy" id="346932"/>
    <lineage>
        <taxon>Viruses</taxon>
        <taxon>Varidnaviria</taxon>
        <taxon>Bamfordvirae</taxon>
        <taxon>Nucleocytoviricota</taxon>
        <taxon>Megaviricetes</taxon>
        <taxon>Algavirales</taxon>
        <taxon>Phycodnaviridae</taxon>
        <taxon>Chlorovirus</taxon>
        <taxon>Chlorovirus conductrix</taxon>
        <taxon>Paramecium bursaria Chlorella virus A1</taxon>
    </lineage>
</organism>
<accession>A7IU63</accession>
<dbReference type="Proteomes" id="UP000246715">
    <property type="component" value="Segment"/>
</dbReference>
<reference evidence="2 3" key="1">
    <citation type="journal article" date="2007" name="Virology">
        <title>Sequence and annotation of the 314-kb MT325 and the 321-kb FR483 viruses that infect Chlorella Pbi.</title>
        <authorList>
            <person name="Fitzgerald L.A."/>
            <person name="Graves M.V."/>
            <person name="Li X."/>
            <person name="Feldblyum T."/>
            <person name="Hartigan J."/>
            <person name="Van Etten J.L."/>
        </authorList>
    </citation>
    <scope>NUCLEOTIDE SEQUENCE [LARGE SCALE GENOMIC DNA]</scope>
    <source>
        <strain evidence="2 3">MT325</strain>
    </source>
</reference>
<protein>
    <submittedName>
        <fullName evidence="2">Uncharacterized protein m333L</fullName>
    </submittedName>
</protein>
<gene>
    <name evidence="2" type="primary">m333L</name>
    <name evidence="2" type="ORF">MT325_m333L</name>
</gene>
<evidence type="ECO:0000256" key="1">
    <source>
        <dbReference type="SAM" id="MobiDB-lite"/>
    </source>
</evidence>
<name>A7IU63_PBCVM</name>
<dbReference type="EMBL" id="DQ491001">
    <property type="protein sequence ID" value="ABT13887.1"/>
    <property type="molecule type" value="Genomic_DNA"/>
</dbReference>
<feature type="region of interest" description="Disordered" evidence="1">
    <location>
        <begin position="45"/>
        <end position="68"/>
    </location>
</feature>
<evidence type="ECO:0000313" key="3">
    <source>
        <dbReference type="Proteomes" id="UP000246715"/>
    </source>
</evidence>
<sequence>MTRTSRISCVILPTLTSSRMNLIPSQTVAAAVSLLTMMVMETCTTLPPSRRNNKSSMRKHPLPDSSALQMRRPISYSVWKSYAAKALSHGSSLLVMTFARCELSCLASRRTWSWTVV</sequence>
<proteinExistence type="predicted"/>
<evidence type="ECO:0000313" key="2">
    <source>
        <dbReference type="EMBL" id="ABT13887.1"/>
    </source>
</evidence>